<proteinExistence type="inferred from homology"/>
<name>A0A7J9UWR4_9MICO</name>
<dbReference type="PANTHER" id="PTHR30289">
    <property type="entry name" value="UNCHARACTERIZED PROTEIN YBCL-RELATED"/>
    <property type="match status" value="1"/>
</dbReference>
<sequence>MELRSSSLADGAPIDRRHAWPDCGGANVSPDLAWTGVPPGTASFAVACYDPDAPRGWWHWTVYDIPAAAAGIPEGGPLPDGAVETRNSFRAAGWGGPCPPAGKPHRYVFTVYALPAAHLPVPAGTDPGEVSRVATARALGAASLTATFRRS</sequence>
<accession>A0A7J9UWR4</accession>
<reference evidence="2 3" key="1">
    <citation type="submission" date="2019-10" db="EMBL/GenBank/DDBJ databases">
        <title>Georgenia wutianyii sp. nov. and Georgenia yuyongxinii sp. nov. isolated from plateau pika (Ochotona curzoniae) in the Qinghai-Tibet plateau of China.</title>
        <authorList>
            <person name="Tian Z."/>
        </authorList>
    </citation>
    <scope>NUCLEOTIDE SEQUENCE [LARGE SCALE GENOMIC DNA]</scope>
    <source>
        <strain evidence="2 3">JCM 15130</strain>
    </source>
</reference>
<comment type="caution">
    <text evidence="2">The sequence shown here is derived from an EMBL/GenBank/DDBJ whole genome shotgun (WGS) entry which is preliminary data.</text>
</comment>
<dbReference type="InterPro" id="IPR005247">
    <property type="entry name" value="YbhB_YbcL/LppC-like"/>
</dbReference>
<evidence type="ECO:0000313" key="2">
    <source>
        <dbReference type="EMBL" id="MPV88922.1"/>
    </source>
</evidence>
<organism evidence="2 3">
    <name type="scientific">Georgenia ruanii</name>
    <dbReference type="NCBI Taxonomy" id="348442"/>
    <lineage>
        <taxon>Bacteria</taxon>
        <taxon>Bacillati</taxon>
        <taxon>Actinomycetota</taxon>
        <taxon>Actinomycetes</taxon>
        <taxon>Micrococcales</taxon>
        <taxon>Bogoriellaceae</taxon>
        <taxon>Georgenia</taxon>
    </lineage>
</organism>
<evidence type="ECO:0000313" key="3">
    <source>
        <dbReference type="Proteomes" id="UP000429644"/>
    </source>
</evidence>
<dbReference type="RefSeq" id="WP_152231602.1">
    <property type="nucleotide sequence ID" value="NZ_BAAAOT010000009.1"/>
</dbReference>
<dbReference type="InterPro" id="IPR008914">
    <property type="entry name" value="PEBP"/>
</dbReference>
<comment type="similarity">
    <text evidence="1">Belongs to the UPF0098 family.</text>
</comment>
<dbReference type="AlphaFoldDB" id="A0A7J9UWR4"/>
<dbReference type="EMBL" id="WHPD01002071">
    <property type="protein sequence ID" value="MPV88922.1"/>
    <property type="molecule type" value="Genomic_DNA"/>
</dbReference>
<feature type="non-terminal residue" evidence="2">
    <location>
        <position position="1"/>
    </location>
</feature>
<dbReference type="OrthoDB" id="9797506at2"/>
<gene>
    <name evidence="2" type="ORF">GB882_09605</name>
</gene>
<dbReference type="InterPro" id="IPR036610">
    <property type="entry name" value="PEBP-like_sf"/>
</dbReference>
<dbReference type="CDD" id="cd00865">
    <property type="entry name" value="PEBP_bact_arch"/>
    <property type="match status" value="1"/>
</dbReference>
<dbReference type="Proteomes" id="UP000429644">
    <property type="component" value="Unassembled WGS sequence"/>
</dbReference>
<dbReference type="Pfam" id="PF01161">
    <property type="entry name" value="PBP"/>
    <property type="match status" value="1"/>
</dbReference>
<dbReference type="SUPFAM" id="SSF49777">
    <property type="entry name" value="PEBP-like"/>
    <property type="match status" value="1"/>
</dbReference>
<dbReference type="Gene3D" id="3.90.280.10">
    <property type="entry name" value="PEBP-like"/>
    <property type="match status" value="1"/>
</dbReference>
<keyword evidence="3" id="KW-1185">Reference proteome</keyword>
<dbReference type="NCBIfam" id="TIGR00481">
    <property type="entry name" value="YbhB/YbcL family Raf kinase inhibitor-like protein"/>
    <property type="match status" value="1"/>
</dbReference>
<evidence type="ECO:0000256" key="1">
    <source>
        <dbReference type="ARBA" id="ARBA00007120"/>
    </source>
</evidence>
<dbReference type="PANTHER" id="PTHR30289:SF1">
    <property type="entry name" value="PEBP (PHOSPHATIDYLETHANOLAMINE-BINDING PROTEIN) FAMILY PROTEIN"/>
    <property type="match status" value="1"/>
</dbReference>
<protein>
    <submittedName>
        <fullName evidence="2">YbhB/YbcL family Raf kinase inhibitor-like protein</fullName>
    </submittedName>
</protein>